<evidence type="ECO:0000256" key="1">
    <source>
        <dbReference type="SAM" id="MobiDB-lite"/>
    </source>
</evidence>
<dbReference type="Proteomes" id="UP000722791">
    <property type="component" value="Unassembled WGS sequence"/>
</dbReference>
<accession>A0A8J4LX01</accession>
<evidence type="ECO:0000313" key="3">
    <source>
        <dbReference type="Proteomes" id="UP000722791"/>
    </source>
</evidence>
<dbReference type="AlphaFoldDB" id="A0A8J4LX01"/>
<evidence type="ECO:0000313" key="2">
    <source>
        <dbReference type="EMBL" id="GIM13543.1"/>
    </source>
</evidence>
<reference evidence="2" key="1">
    <citation type="journal article" date="2021" name="Proc. Natl. Acad. Sci. U.S.A.">
        <title>Three genomes in the algal genus Volvox reveal the fate of a haploid sex-determining region after a transition to homothallism.</title>
        <authorList>
            <person name="Yamamoto K."/>
            <person name="Hamaji T."/>
            <person name="Kawai-Toyooka H."/>
            <person name="Matsuzaki R."/>
            <person name="Takahashi F."/>
            <person name="Nishimura Y."/>
            <person name="Kawachi M."/>
            <person name="Noguchi H."/>
            <person name="Minakuchi Y."/>
            <person name="Umen J.G."/>
            <person name="Toyoda A."/>
            <person name="Nozaki H."/>
        </authorList>
    </citation>
    <scope>NUCLEOTIDE SEQUENCE</scope>
    <source>
        <strain evidence="2">NIES-3785</strain>
    </source>
</reference>
<sequence>MLRRELDLALLVTEHARLGGVIRLELRRRHPQLGALGQLSHTASQQRLGIIRGLREKEDQRGTSGDKRHDGPDGGMAVLVKMQHGCRNRRIMALCSSSLLSPINPPHVSTIHVHKKRKRPQKALNWGVPEHILDGSEQITWQTGLNQTALNRYFLPNRHHESVTTSLMKGLAVLPSCLLQTPTCSLAASSQISSLLGHNSQPCMMSFRASANFP</sequence>
<feature type="region of interest" description="Disordered" evidence="1">
    <location>
        <begin position="55"/>
        <end position="75"/>
    </location>
</feature>
<feature type="compositionally biased region" description="Basic and acidic residues" evidence="1">
    <location>
        <begin position="55"/>
        <end position="72"/>
    </location>
</feature>
<organism evidence="2 3">
    <name type="scientific">Volvox reticuliferus</name>
    <dbReference type="NCBI Taxonomy" id="1737510"/>
    <lineage>
        <taxon>Eukaryota</taxon>
        <taxon>Viridiplantae</taxon>
        <taxon>Chlorophyta</taxon>
        <taxon>core chlorophytes</taxon>
        <taxon>Chlorophyceae</taxon>
        <taxon>CS clade</taxon>
        <taxon>Chlamydomonadales</taxon>
        <taxon>Volvocaceae</taxon>
        <taxon>Volvox</taxon>
    </lineage>
</organism>
<comment type="caution">
    <text evidence="2">The sequence shown here is derived from an EMBL/GenBank/DDBJ whole genome shotgun (WGS) entry which is preliminary data.</text>
</comment>
<dbReference type="EMBL" id="BNCQ01000049">
    <property type="protein sequence ID" value="GIM13543.1"/>
    <property type="molecule type" value="Genomic_DNA"/>
</dbReference>
<proteinExistence type="predicted"/>
<feature type="non-terminal residue" evidence="2">
    <location>
        <position position="1"/>
    </location>
</feature>
<name>A0A8J4LX01_9CHLO</name>
<gene>
    <name evidence="2" type="ORF">Vretimale_16636</name>
</gene>
<protein>
    <submittedName>
        <fullName evidence="2">Uncharacterized protein</fullName>
    </submittedName>
</protein>